<reference evidence="8 9" key="1">
    <citation type="submission" date="2016-11" db="EMBL/GenBank/DDBJ databases">
        <authorList>
            <person name="Varghese N."/>
            <person name="Submissions S."/>
        </authorList>
    </citation>
    <scope>NUCLEOTIDE SEQUENCE [LARGE SCALE GENOMIC DNA]</scope>
    <source>
        <strain evidence="8 9">DSM 20664</strain>
    </source>
</reference>
<keyword evidence="5" id="KW-0411">Iron-sulfur</keyword>
<keyword evidence="6" id="KW-0456">Lyase</keyword>
<evidence type="ECO:0000313" key="9">
    <source>
        <dbReference type="Proteomes" id="UP000185093"/>
    </source>
</evidence>
<dbReference type="NCBIfam" id="NF004885">
    <property type="entry name" value="PRK06246.1"/>
    <property type="match status" value="1"/>
</dbReference>
<evidence type="ECO:0000256" key="5">
    <source>
        <dbReference type="ARBA" id="ARBA00023014"/>
    </source>
</evidence>
<dbReference type="PANTHER" id="PTHR30389">
    <property type="entry name" value="FUMARATE HYDRATASE-RELATED"/>
    <property type="match status" value="1"/>
</dbReference>
<protein>
    <submittedName>
        <fullName evidence="8">Fumarase, class I alpha subunit</fullName>
    </submittedName>
</protein>
<evidence type="ECO:0000313" key="8">
    <source>
        <dbReference type="EMBL" id="SIN68670.1"/>
    </source>
</evidence>
<accession>A0ABY1JDF0</accession>
<dbReference type="Proteomes" id="UP000185093">
    <property type="component" value="Unassembled WGS sequence"/>
</dbReference>
<dbReference type="InterPro" id="IPR004646">
    <property type="entry name" value="Fe-S_hydro-lyase_TtdA-typ_cat"/>
</dbReference>
<dbReference type="NCBIfam" id="TIGR00722">
    <property type="entry name" value="ttdA_fumA_fumB"/>
    <property type="match status" value="1"/>
</dbReference>
<evidence type="ECO:0000259" key="7">
    <source>
        <dbReference type="Pfam" id="PF05681"/>
    </source>
</evidence>
<dbReference type="EMBL" id="FSQZ01000001">
    <property type="protein sequence ID" value="SIN68670.1"/>
    <property type="molecule type" value="Genomic_DNA"/>
</dbReference>
<sequence>MRRISSKEVAELVKRLSIEANLYAPIDLEESLRGAEALEASPYGLAVLQDLLENIKLAQDEKMPLCQDCGMAVVFVDWGQEAVLVDGSLQESIDEGVSRAYVEGYLRKSVVNDPLYDRKNTGDNTPAIVHLRLVQGSEVEITVVPKGMGSENASALAMLSPADGEEGVVNFVTSVIAQKGQNACPPLIIGVGIGGNFESAPLLAKRSLLRPIGSRNEDPRYARLEERLLGEVNGLGLGPGGYGGKITALDVHVEYMPTHIAGLPVAVNVSCNALRHAVGRL</sequence>
<dbReference type="PANTHER" id="PTHR30389:SF17">
    <property type="entry name" value="L(+)-TARTRATE DEHYDRATASE SUBUNIT ALPHA-RELATED"/>
    <property type="match status" value="1"/>
</dbReference>
<evidence type="ECO:0000256" key="3">
    <source>
        <dbReference type="ARBA" id="ARBA00022723"/>
    </source>
</evidence>
<keyword evidence="3" id="KW-0479">Metal-binding</keyword>
<comment type="similarity">
    <text evidence="1">Belongs to the class-I fumarase family.</text>
</comment>
<comment type="caution">
    <text evidence="8">The sequence shown here is derived from an EMBL/GenBank/DDBJ whole genome shotgun (WGS) entry which is preliminary data.</text>
</comment>
<keyword evidence="2" id="KW-0004">4Fe-4S</keyword>
<evidence type="ECO:0000256" key="1">
    <source>
        <dbReference type="ARBA" id="ARBA00008876"/>
    </source>
</evidence>
<evidence type="ECO:0000256" key="6">
    <source>
        <dbReference type="ARBA" id="ARBA00023239"/>
    </source>
</evidence>
<dbReference type="InterPro" id="IPR051208">
    <property type="entry name" value="Class-I_Fumarase/Tartrate_DH"/>
</dbReference>
<feature type="domain" description="Fe-S hydro-lyase tartrate dehydratase alpha-type catalytic" evidence="7">
    <location>
        <begin position="11"/>
        <end position="278"/>
    </location>
</feature>
<organism evidence="8 9">
    <name type="scientific">Acetomicrobium flavidum</name>
    <dbReference type="NCBI Taxonomy" id="49896"/>
    <lineage>
        <taxon>Bacteria</taxon>
        <taxon>Thermotogati</taxon>
        <taxon>Synergistota</taxon>
        <taxon>Synergistia</taxon>
        <taxon>Synergistales</taxon>
        <taxon>Acetomicrobiaceae</taxon>
        <taxon>Acetomicrobium</taxon>
    </lineage>
</organism>
<evidence type="ECO:0000256" key="4">
    <source>
        <dbReference type="ARBA" id="ARBA00023004"/>
    </source>
</evidence>
<proteinExistence type="inferred from homology"/>
<keyword evidence="9" id="KW-1185">Reference proteome</keyword>
<name>A0ABY1JDF0_9BACT</name>
<dbReference type="Pfam" id="PF05681">
    <property type="entry name" value="Fumerase"/>
    <property type="match status" value="1"/>
</dbReference>
<gene>
    <name evidence="8" type="ORF">SAMN05444368_1185</name>
</gene>
<dbReference type="RefSeq" id="WP_074199572.1">
    <property type="nucleotide sequence ID" value="NZ_FSQZ01000001.1"/>
</dbReference>
<keyword evidence="4" id="KW-0408">Iron</keyword>
<evidence type="ECO:0000256" key="2">
    <source>
        <dbReference type="ARBA" id="ARBA00022485"/>
    </source>
</evidence>